<evidence type="ECO:0000256" key="9">
    <source>
        <dbReference type="SAM" id="SignalP"/>
    </source>
</evidence>
<dbReference type="EMBL" id="JAUCMX010000003">
    <property type="protein sequence ID" value="KAK3550703.1"/>
    <property type="molecule type" value="Genomic_DNA"/>
</dbReference>
<dbReference type="PROSITE" id="PS50836">
    <property type="entry name" value="DOMON"/>
    <property type="match status" value="1"/>
</dbReference>
<dbReference type="GO" id="GO:0099072">
    <property type="term" value="P:regulation of postsynaptic membrane neurotransmitter receptor levels"/>
    <property type="evidence" value="ECO:0007669"/>
    <property type="project" value="TreeGrafter"/>
</dbReference>
<dbReference type="AlphaFoldDB" id="A0AAE0RE49"/>
<keyword evidence="3" id="KW-0813">Transport</keyword>
<evidence type="ECO:0000256" key="8">
    <source>
        <dbReference type="SAM" id="Phobius"/>
    </source>
</evidence>
<comment type="subcellular location">
    <subcellularLocation>
        <location evidence="2">Membrane</location>
    </subcellularLocation>
</comment>
<evidence type="ECO:0000256" key="3">
    <source>
        <dbReference type="ARBA" id="ARBA00022448"/>
    </source>
</evidence>
<dbReference type="CDD" id="cd08760">
    <property type="entry name" value="Cyt_b561_FRRS1_like"/>
    <property type="match status" value="1"/>
</dbReference>
<dbReference type="PROSITE" id="PS50939">
    <property type="entry name" value="CYTOCHROME_B561"/>
    <property type="match status" value="1"/>
</dbReference>
<dbReference type="Pfam" id="PF03351">
    <property type="entry name" value="DOMON"/>
    <property type="match status" value="1"/>
</dbReference>
<sequence length="381" mass="42110">MLNKRNKALWDVLFLIVISNAGCGSYKACFSKPDDCDPAKDVNCYFMSVMPSSSVWEIVFEIHGRVEGFVSFGFSEDQIMGNDDIYICVLDSTGSIQIQHAFSTGRSRLKNVPLGNISHIRTSVMDGIIRCSFRSRNPISTTRISGMNNSFYLLFAYGSSVDGKILYHGQNHFVSTASVDILNPQTVRNMQLPVIIKAHGCLMLIAWMFTASTGMMIARYLKAVMGKGCCHKDFWFVAHVSLMSISGAATITAFVLVFAHVRGWHGGLHPILGYLVLILSLIQPVAAAFRCAPQHEQRYIFNWLHVVNAAVVKVLAVVAIFTGLMLICTSDRSLLQGILVKLSDDEEHGFELISAETTLLILFLFGNLMFLATLLAGISMM</sequence>
<dbReference type="PANTHER" id="PTHR46902">
    <property type="entry name" value="DOMON DOMAIN-CONTAINING PROTEIN FRRS1L"/>
    <property type="match status" value="1"/>
</dbReference>
<reference evidence="12" key="1">
    <citation type="submission" date="2023-06" db="EMBL/GenBank/DDBJ databases">
        <title>Male Hemibagrus guttatus genome.</title>
        <authorList>
            <person name="Bian C."/>
        </authorList>
    </citation>
    <scope>NUCLEOTIDE SEQUENCE</scope>
    <source>
        <strain evidence="12">Male_cb2023</strain>
        <tissue evidence="12">Muscle</tissue>
    </source>
</reference>
<dbReference type="SMART" id="SM00664">
    <property type="entry name" value="DoH"/>
    <property type="match status" value="1"/>
</dbReference>
<dbReference type="Gene3D" id="1.20.120.1770">
    <property type="match status" value="1"/>
</dbReference>
<dbReference type="GO" id="GO:0016020">
    <property type="term" value="C:membrane"/>
    <property type="evidence" value="ECO:0007669"/>
    <property type="project" value="UniProtKB-SubCell"/>
</dbReference>
<organism evidence="12 13">
    <name type="scientific">Hemibagrus guttatus</name>
    <dbReference type="NCBI Taxonomy" id="175788"/>
    <lineage>
        <taxon>Eukaryota</taxon>
        <taxon>Metazoa</taxon>
        <taxon>Chordata</taxon>
        <taxon>Craniata</taxon>
        <taxon>Vertebrata</taxon>
        <taxon>Euteleostomi</taxon>
        <taxon>Actinopterygii</taxon>
        <taxon>Neopterygii</taxon>
        <taxon>Teleostei</taxon>
        <taxon>Ostariophysi</taxon>
        <taxon>Siluriformes</taxon>
        <taxon>Bagridae</taxon>
        <taxon>Hemibagrus</taxon>
    </lineage>
</organism>
<evidence type="ECO:0000313" key="13">
    <source>
        <dbReference type="Proteomes" id="UP001274896"/>
    </source>
</evidence>
<evidence type="ECO:0000256" key="7">
    <source>
        <dbReference type="ARBA" id="ARBA00023136"/>
    </source>
</evidence>
<evidence type="ECO:0000313" key="12">
    <source>
        <dbReference type="EMBL" id="KAK3550703.1"/>
    </source>
</evidence>
<keyword evidence="13" id="KW-1185">Reference proteome</keyword>
<feature type="signal peptide" evidence="9">
    <location>
        <begin position="1"/>
        <end position="23"/>
    </location>
</feature>
<feature type="domain" description="DOMON" evidence="10">
    <location>
        <begin position="43"/>
        <end position="158"/>
    </location>
</feature>
<feature type="chain" id="PRO_5042036517" description="Ferric-chelate reductase 1" evidence="9">
    <location>
        <begin position="24"/>
        <end position="381"/>
    </location>
</feature>
<feature type="transmembrane region" description="Helical" evidence="8">
    <location>
        <begin position="359"/>
        <end position="378"/>
    </location>
</feature>
<evidence type="ECO:0000259" key="11">
    <source>
        <dbReference type="PROSITE" id="PS50939"/>
    </source>
</evidence>
<keyword evidence="9" id="KW-0732">Signal</keyword>
<keyword evidence="6 8" id="KW-1133">Transmembrane helix</keyword>
<keyword evidence="4 8" id="KW-0812">Transmembrane</keyword>
<dbReference type="Proteomes" id="UP001274896">
    <property type="component" value="Unassembled WGS sequence"/>
</dbReference>
<comment type="cofactor">
    <cofactor evidence="1">
        <name>heme b</name>
        <dbReference type="ChEBI" id="CHEBI:60344"/>
    </cofactor>
</comment>
<dbReference type="SMART" id="SM00665">
    <property type="entry name" value="B561"/>
    <property type="match status" value="1"/>
</dbReference>
<evidence type="ECO:0000256" key="6">
    <source>
        <dbReference type="ARBA" id="ARBA00022989"/>
    </source>
</evidence>
<gene>
    <name evidence="12" type="ORF">QTP70_002383</name>
</gene>
<keyword evidence="7 8" id="KW-0472">Membrane</keyword>
<feature type="transmembrane region" description="Helical" evidence="8">
    <location>
        <begin position="271"/>
        <end position="291"/>
    </location>
</feature>
<evidence type="ECO:0000256" key="5">
    <source>
        <dbReference type="ARBA" id="ARBA00022982"/>
    </source>
</evidence>
<proteinExistence type="predicted"/>
<dbReference type="PANTHER" id="PTHR46902:SF1">
    <property type="entry name" value="DOMON DOMAIN-CONTAINING PROTEIN FRRS1L"/>
    <property type="match status" value="1"/>
</dbReference>
<feature type="transmembrane region" description="Helical" evidence="8">
    <location>
        <begin position="202"/>
        <end position="221"/>
    </location>
</feature>
<feature type="transmembrane region" description="Helical" evidence="8">
    <location>
        <begin position="303"/>
        <end position="327"/>
    </location>
</feature>
<comment type="caution">
    <text evidence="12">The sequence shown here is derived from an EMBL/GenBank/DDBJ whole genome shotgun (WGS) entry which is preliminary data.</text>
</comment>
<evidence type="ECO:0000256" key="4">
    <source>
        <dbReference type="ARBA" id="ARBA00022692"/>
    </source>
</evidence>
<dbReference type="InterPro" id="IPR042789">
    <property type="entry name" value="FRRS1L"/>
</dbReference>
<accession>A0AAE0RE49</accession>
<dbReference type="InterPro" id="IPR006593">
    <property type="entry name" value="Cyt_b561/ferric_Rdtase_TM"/>
</dbReference>
<feature type="transmembrane region" description="Helical" evidence="8">
    <location>
        <begin position="233"/>
        <end position="259"/>
    </location>
</feature>
<feature type="domain" description="Cytochrome b561" evidence="11">
    <location>
        <begin position="162"/>
        <end position="374"/>
    </location>
</feature>
<evidence type="ECO:0000259" key="10">
    <source>
        <dbReference type="PROSITE" id="PS50836"/>
    </source>
</evidence>
<dbReference type="GO" id="GO:1900449">
    <property type="term" value="P:regulation of glutamate receptor signaling pathway"/>
    <property type="evidence" value="ECO:0007669"/>
    <property type="project" value="InterPro"/>
</dbReference>
<protein>
    <recommendedName>
        <fullName evidence="14">Ferric-chelate reductase 1</fullName>
    </recommendedName>
</protein>
<evidence type="ECO:0000256" key="2">
    <source>
        <dbReference type="ARBA" id="ARBA00004370"/>
    </source>
</evidence>
<dbReference type="InterPro" id="IPR005018">
    <property type="entry name" value="DOMON_domain"/>
</dbReference>
<name>A0AAE0RE49_9TELE</name>
<dbReference type="CDD" id="cd09628">
    <property type="entry name" value="DOMON_SDR_2_like"/>
    <property type="match status" value="1"/>
</dbReference>
<evidence type="ECO:0008006" key="14">
    <source>
        <dbReference type="Google" id="ProtNLM"/>
    </source>
</evidence>
<keyword evidence="5" id="KW-0249">Electron transport</keyword>
<evidence type="ECO:0000256" key="1">
    <source>
        <dbReference type="ARBA" id="ARBA00001970"/>
    </source>
</evidence>